<dbReference type="InterPro" id="IPR034746">
    <property type="entry name" value="POTRA"/>
</dbReference>
<evidence type="ECO:0000256" key="8">
    <source>
        <dbReference type="ARBA" id="ARBA00023306"/>
    </source>
</evidence>
<keyword evidence="8 9" id="KW-0131">Cell cycle</keyword>
<keyword evidence="6 9" id="KW-1133">Transmembrane helix</keyword>
<dbReference type="InterPro" id="IPR026579">
    <property type="entry name" value="FtsQ"/>
</dbReference>
<dbReference type="RefSeq" id="WP_092614202.1">
    <property type="nucleotide sequence ID" value="NZ_FNCV01000001.1"/>
</dbReference>
<evidence type="ECO:0000256" key="3">
    <source>
        <dbReference type="ARBA" id="ARBA00022519"/>
    </source>
</evidence>
<dbReference type="PROSITE" id="PS51779">
    <property type="entry name" value="POTRA"/>
    <property type="match status" value="1"/>
</dbReference>
<keyword evidence="3 9" id="KW-0997">Cell inner membrane</keyword>
<dbReference type="Proteomes" id="UP000217076">
    <property type="component" value="Unassembled WGS sequence"/>
</dbReference>
<dbReference type="STRING" id="83401.SAMN05421742_101270"/>
<evidence type="ECO:0000256" key="2">
    <source>
        <dbReference type="ARBA" id="ARBA00022475"/>
    </source>
</evidence>
<keyword evidence="2 9" id="KW-1003">Cell membrane</keyword>
<dbReference type="GO" id="GO:0043093">
    <property type="term" value="P:FtsZ-dependent cytokinesis"/>
    <property type="evidence" value="ECO:0007669"/>
    <property type="project" value="UniProtKB-UniRule"/>
</dbReference>
<keyword evidence="4 9" id="KW-0132">Cell division</keyword>
<dbReference type="HAMAP" id="MF_00911">
    <property type="entry name" value="FtsQ_subfam"/>
    <property type="match status" value="1"/>
</dbReference>
<comment type="function">
    <text evidence="9">Essential cell division protein.</text>
</comment>
<keyword evidence="13" id="KW-1185">Reference proteome</keyword>
<feature type="compositionally biased region" description="Basic residues" evidence="10">
    <location>
        <begin position="1"/>
        <end position="26"/>
    </location>
</feature>
<dbReference type="OrthoDB" id="9783091at2"/>
<name>A0A1G7UAZ5_9PROT</name>
<comment type="similarity">
    <text evidence="9">Belongs to the FtsQ/DivIB family. FtsQ subfamily.</text>
</comment>
<dbReference type="PANTHER" id="PTHR35851:SF1">
    <property type="entry name" value="CELL DIVISION PROTEIN FTSQ"/>
    <property type="match status" value="1"/>
</dbReference>
<feature type="region of interest" description="Disordered" evidence="10">
    <location>
        <begin position="298"/>
        <end position="329"/>
    </location>
</feature>
<accession>A0A1G7UAZ5</accession>
<evidence type="ECO:0000259" key="11">
    <source>
        <dbReference type="PROSITE" id="PS51779"/>
    </source>
</evidence>
<keyword evidence="7 9" id="KW-0472">Membrane</keyword>
<dbReference type="GO" id="GO:0032153">
    <property type="term" value="C:cell division site"/>
    <property type="evidence" value="ECO:0007669"/>
    <property type="project" value="UniProtKB-UniRule"/>
</dbReference>
<dbReference type="InterPro" id="IPR013685">
    <property type="entry name" value="POTRA_FtsQ_type"/>
</dbReference>
<gene>
    <name evidence="9" type="primary">ftsQ</name>
    <name evidence="12" type="ORF">SAMN05421742_101270</name>
</gene>
<dbReference type="AlphaFoldDB" id="A0A1G7UAZ5"/>
<sequence>MRRLIPTRRRPGPAKTRRPSPAKARRPQPAARSRRPWILAGLGGVVLLLGGVAGGLVLSGHTLDSLAAPGTGATRGPVSVSLVPPAPPLERLQDRLGLSVASVEVIGRRRTAPDALLAALGHGPGDPILSLDLAAARARIEALPWVRRAALARRLPGTVRITLEERRPLALWQHDGRFSVIDGDGAPLAVDPARFATLPVVVGPDAPTHAAEFLEMLNLEPALAARVRAATRIGARRWNVVLDDIAEGPEIRLPEHRPDAAWRRLGELDRRHGLLGRALAMIDLRLGDRLVVDLDERRLPPAPPEAPGAPGGLPTALPAPPIAGGEESA</sequence>
<feature type="region of interest" description="Disordered" evidence="10">
    <location>
        <begin position="1"/>
        <end position="33"/>
    </location>
</feature>
<evidence type="ECO:0000256" key="10">
    <source>
        <dbReference type="SAM" id="MobiDB-lite"/>
    </source>
</evidence>
<dbReference type="InterPro" id="IPR005548">
    <property type="entry name" value="Cell_div_FtsQ/DivIB_C"/>
</dbReference>
<dbReference type="PANTHER" id="PTHR35851">
    <property type="entry name" value="CELL DIVISION PROTEIN FTSQ"/>
    <property type="match status" value="1"/>
</dbReference>
<evidence type="ECO:0000256" key="4">
    <source>
        <dbReference type="ARBA" id="ARBA00022618"/>
    </source>
</evidence>
<evidence type="ECO:0000256" key="6">
    <source>
        <dbReference type="ARBA" id="ARBA00022989"/>
    </source>
</evidence>
<feature type="domain" description="POTRA" evidence="11">
    <location>
        <begin position="98"/>
        <end position="166"/>
    </location>
</feature>
<dbReference type="EMBL" id="FNCV01000001">
    <property type="protein sequence ID" value="SDG44624.1"/>
    <property type="molecule type" value="Genomic_DNA"/>
</dbReference>
<evidence type="ECO:0000256" key="5">
    <source>
        <dbReference type="ARBA" id="ARBA00022692"/>
    </source>
</evidence>
<dbReference type="GO" id="GO:0005886">
    <property type="term" value="C:plasma membrane"/>
    <property type="evidence" value="ECO:0007669"/>
    <property type="project" value="UniProtKB-SubCell"/>
</dbReference>
<evidence type="ECO:0000256" key="1">
    <source>
        <dbReference type="ARBA" id="ARBA00004370"/>
    </source>
</evidence>
<dbReference type="Gene3D" id="3.10.20.310">
    <property type="entry name" value="membrane protein fhac"/>
    <property type="match status" value="1"/>
</dbReference>
<keyword evidence="5 9" id="KW-0812">Transmembrane</keyword>
<reference evidence="13" key="1">
    <citation type="submission" date="2016-10" db="EMBL/GenBank/DDBJ databases">
        <authorList>
            <person name="Varghese N."/>
            <person name="Submissions S."/>
        </authorList>
    </citation>
    <scope>NUCLEOTIDE SEQUENCE [LARGE SCALE GENOMIC DNA]</scope>
    <source>
        <strain evidence="13">930I</strain>
    </source>
</reference>
<dbReference type="Pfam" id="PF03799">
    <property type="entry name" value="FtsQ_DivIB_C"/>
    <property type="match status" value="1"/>
</dbReference>
<proteinExistence type="inferred from homology"/>
<evidence type="ECO:0000256" key="7">
    <source>
        <dbReference type="ARBA" id="ARBA00023136"/>
    </source>
</evidence>
<evidence type="ECO:0000256" key="9">
    <source>
        <dbReference type="HAMAP-Rule" id="MF_00911"/>
    </source>
</evidence>
<dbReference type="Pfam" id="PF08478">
    <property type="entry name" value="POTRA_1"/>
    <property type="match status" value="1"/>
</dbReference>
<feature type="compositionally biased region" description="Low complexity" evidence="10">
    <location>
        <begin position="312"/>
        <end position="329"/>
    </location>
</feature>
<comment type="subcellular location">
    <subcellularLocation>
        <location evidence="9">Cell inner membrane</location>
        <topology evidence="9">Single-pass type II membrane protein</topology>
    </subcellularLocation>
    <subcellularLocation>
        <location evidence="1">Membrane</location>
    </subcellularLocation>
    <text evidence="9">Localizes to the division septum.</text>
</comment>
<dbReference type="GO" id="GO:0090529">
    <property type="term" value="P:cell septum assembly"/>
    <property type="evidence" value="ECO:0007669"/>
    <property type="project" value="InterPro"/>
</dbReference>
<evidence type="ECO:0000313" key="13">
    <source>
        <dbReference type="Proteomes" id="UP000217076"/>
    </source>
</evidence>
<organism evidence="12 13">
    <name type="scientific">Roseospirillum parvum</name>
    <dbReference type="NCBI Taxonomy" id="83401"/>
    <lineage>
        <taxon>Bacteria</taxon>
        <taxon>Pseudomonadati</taxon>
        <taxon>Pseudomonadota</taxon>
        <taxon>Alphaproteobacteria</taxon>
        <taxon>Rhodospirillales</taxon>
        <taxon>Rhodospirillaceae</taxon>
        <taxon>Roseospirillum</taxon>
    </lineage>
</organism>
<protein>
    <recommendedName>
        <fullName evidence="9">Cell division protein FtsQ</fullName>
    </recommendedName>
</protein>
<evidence type="ECO:0000313" key="12">
    <source>
        <dbReference type="EMBL" id="SDG44624.1"/>
    </source>
</evidence>